<gene>
    <name evidence="2" type="ORF">V5799_033310</name>
</gene>
<feature type="compositionally biased region" description="Pro residues" evidence="1">
    <location>
        <begin position="94"/>
        <end position="103"/>
    </location>
</feature>
<dbReference type="EMBL" id="JARKHS020028700">
    <property type="protein sequence ID" value="KAK8764081.1"/>
    <property type="molecule type" value="Genomic_DNA"/>
</dbReference>
<organism evidence="2 3">
    <name type="scientific">Amblyomma americanum</name>
    <name type="common">Lone star tick</name>
    <dbReference type="NCBI Taxonomy" id="6943"/>
    <lineage>
        <taxon>Eukaryota</taxon>
        <taxon>Metazoa</taxon>
        <taxon>Ecdysozoa</taxon>
        <taxon>Arthropoda</taxon>
        <taxon>Chelicerata</taxon>
        <taxon>Arachnida</taxon>
        <taxon>Acari</taxon>
        <taxon>Parasitiformes</taxon>
        <taxon>Ixodida</taxon>
        <taxon>Ixodoidea</taxon>
        <taxon>Ixodidae</taxon>
        <taxon>Amblyomminae</taxon>
        <taxon>Amblyomma</taxon>
    </lineage>
</organism>
<reference evidence="2 3" key="1">
    <citation type="journal article" date="2023" name="Arcadia Sci">
        <title>De novo assembly of a long-read Amblyomma americanum tick genome.</title>
        <authorList>
            <person name="Chou S."/>
            <person name="Poskanzer K.E."/>
            <person name="Rollins M."/>
            <person name="Thuy-Boun P.S."/>
        </authorList>
    </citation>
    <scope>NUCLEOTIDE SEQUENCE [LARGE SCALE GENOMIC DNA]</scope>
    <source>
        <strain evidence="2">F_SG_1</strain>
        <tissue evidence="2">Salivary glands</tissue>
    </source>
</reference>
<evidence type="ECO:0000313" key="2">
    <source>
        <dbReference type="EMBL" id="KAK8764081.1"/>
    </source>
</evidence>
<dbReference type="Proteomes" id="UP001321473">
    <property type="component" value="Unassembled WGS sequence"/>
</dbReference>
<feature type="compositionally biased region" description="Basic residues" evidence="1">
    <location>
        <begin position="181"/>
        <end position="194"/>
    </location>
</feature>
<protein>
    <submittedName>
        <fullName evidence="2">Uncharacterized protein</fullName>
    </submittedName>
</protein>
<evidence type="ECO:0000256" key="1">
    <source>
        <dbReference type="SAM" id="MobiDB-lite"/>
    </source>
</evidence>
<dbReference type="AlphaFoldDB" id="A0AAQ4DNP1"/>
<evidence type="ECO:0000313" key="3">
    <source>
        <dbReference type="Proteomes" id="UP001321473"/>
    </source>
</evidence>
<comment type="caution">
    <text evidence="2">The sequence shown here is derived from an EMBL/GenBank/DDBJ whole genome shotgun (WGS) entry which is preliminary data.</text>
</comment>
<name>A0AAQ4DNP1_AMBAM</name>
<keyword evidence="3" id="KW-1185">Reference proteome</keyword>
<sequence>MTASPSCRASSRVETRSAIESAVHLPRRKPVSCSGRKLVTRAIQAAPGGSDVRGDLLARVPRPQQGDPSGPELPGPRSYLRPRGYHFGQGPGQFPCPGPPPPEYQGKPQAPGAHCIEHLPACGLDGLPAHRRCLPSTRQTPAPPELNRGMLQHTEKQPLGQSLAPPEGSGPSTDPQASHPGHCHRKGHQHRGPG</sequence>
<feature type="region of interest" description="Disordered" evidence="1">
    <location>
        <begin position="45"/>
        <end position="194"/>
    </location>
</feature>
<proteinExistence type="predicted"/>
<accession>A0AAQ4DNP1</accession>